<dbReference type="GO" id="GO:0003723">
    <property type="term" value="F:RNA binding"/>
    <property type="evidence" value="ECO:0007669"/>
    <property type="project" value="UniProtKB-UniRule"/>
</dbReference>
<proteinExistence type="predicted"/>
<gene>
    <name evidence="4" type="ORF">HYDPIDRAFT_111824</name>
</gene>
<keyword evidence="5" id="KW-1185">Reference proteome</keyword>
<feature type="region of interest" description="Disordered" evidence="2">
    <location>
        <begin position="1"/>
        <end position="133"/>
    </location>
</feature>
<dbReference type="Pfam" id="PF00035">
    <property type="entry name" value="dsrm"/>
    <property type="match status" value="2"/>
</dbReference>
<protein>
    <recommendedName>
        <fullName evidence="3">DRBM domain-containing protein</fullName>
    </recommendedName>
</protein>
<name>A0A0C9WFU5_9AGAM</name>
<organism evidence="4 5">
    <name type="scientific">Hydnomerulius pinastri MD-312</name>
    <dbReference type="NCBI Taxonomy" id="994086"/>
    <lineage>
        <taxon>Eukaryota</taxon>
        <taxon>Fungi</taxon>
        <taxon>Dikarya</taxon>
        <taxon>Basidiomycota</taxon>
        <taxon>Agaricomycotina</taxon>
        <taxon>Agaricomycetes</taxon>
        <taxon>Agaricomycetidae</taxon>
        <taxon>Boletales</taxon>
        <taxon>Boletales incertae sedis</taxon>
        <taxon>Leucogyrophana</taxon>
    </lineage>
</organism>
<feature type="compositionally biased region" description="Basic residues" evidence="2">
    <location>
        <begin position="109"/>
        <end position="119"/>
    </location>
</feature>
<dbReference type="HOGENOM" id="CLU_770646_0_0_1"/>
<dbReference type="InterPro" id="IPR014720">
    <property type="entry name" value="dsRBD_dom"/>
</dbReference>
<evidence type="ECO:0000256" key="1">
    <source>
        <dbReference type="PROSITE-ProRule" id="PRU00266"/>
    </source>
</evidence>
<dbReference type="AlphaFoldDB" id="A0A0C9WFU5"/>
<feature type="non-terminal residue" evidence="4">
    <location>
        <position position="360"/>
    </location>
</feature>
<evidence type="ECO:0000313" key="4">
    <source>
        <dbReference type="EMBL" id="KIJ64497.1"/>
    </source>
</evidence>
<dbReference type="Gene3D" id="3.30.160.20">
    <property type="match status" value="1"/>
</dbReference>
<keyword evidence="1" id="KW-0694">RNA-binding</keyword>
<reference evidence="4 5" key="1">
    <citation type="submission" date="2014-04" db="EMBL/GenBank/DDBJ databases">
        <title>Evolutionary Origins and Diversification of the Mycorrhizal Mutualists.</title>
        <authorList>
            <consortium name="DOE Joint Genome Institute"/>
            <consortium name="Mycorrhizal Genomics Consortium"/>
            <person name="Kohler A."/>
            <person name="Kuo A."/>
            <person name="Nagy L.G."/>
            <person name="Floudas D."/>
            <person name="Copeland A."/>
            <person name="Barry K.W."/>
            <person name="Cichocki N."/>
            <person name="Veneault-Fourrey C."/>
            <person name="LaButti K."/>
            <person name="Lindquist E.A."/>
            <person name="Lipzen A."/>
            <person name="Lundell T."/>
            <person name="Morin E."/>
            <person name="Murat C."/>
            <person name="Riley R."/>
            <person name="Ohm R."/>
            <person name="Sun H."/>
            <person name="Tunlid A."/>
            <person name="Henrissat B."/>
            <person name="Grigoriev I.V."/>
            <person name="Hibbett D.S."/>
            <person name="Martin F."/>
        </authorList>
    </citation>
    <scope>NUCLEOTIDE SEQUENCE [LARGE SCALE GENOMIC DNA]</scope>
    <source>
        <strain evidence="4 5">MD-312</strain>
    </source>
</reference>
<sequence length="360" mass="39479">MQINPSKTISSSAVGSPLPGSSDQQATAAAIKQTLHATEDDNVHTPSTPGDQRPGKAHKPELTSAQSPHRGQPSPSIVSPPFEIPLVTLRLADRPTGKGRGSRGGRGSQQRRSKKRSQHGRALPELEGPLHDSIFIKNQHKANIGSRPEVKPSSADNPKSPLMNYATAAGLTINFDSKEYFDSNTNKSIWRCTVVLETSPQVVGIGDNTEKKGAERLSALHALYQLHDNGLVRLFNKIPKAPATRVPEQPQQVVLSDRSVVTFERARSFVDYYCNLYDFGTPEIESRYVSRRLRHRIWEAVMTVSGRNIGMGSGSNKRDAHVQCYLDVTEYLESCDPDLWKGFVGASKTGEDLGQNHPSP</sequence>
<evidence type="ECO:0000256" key="2">
    <source>
        <dbReference type="SAM" id="MobiDB-lite"/>
    </source>
</evidence>
<feature type="compositionally biased region" description="Gly residues" evidence="2">
    <location>
        <begin position="98"/>
        <end position="107"/>
    </location>
</feature>
<feature type="compositionally biased region" description="Polar residues" evidence="2">
    <location>
        <begin position="63"/>
        <end position="77"/>
    </location>
</feature>
<dbReference type="PROSITE" id="PS50137">
    <property type="entry name" value="DS_RBD"/>
    <property type="match status" value="1"/>
</dbReference>
<evidence type="ECO:0000313" key="5">
    <source>
        <dbReference type="Proteomes" id="UP000053820"/>
    </source>
</evidence>
<evidence type="ECO:0000259" key="3">
    <source>
        <dbReference type="PROSITE" id="PS50137"/>
    </source>
</evidence>
<accession>A0A0C9WFU5</accession>
<feature type="domain" description="DRBM" evidence="3">
    <location>
        <begin position="157"/>
        <end position="228"/>
    </location>
</feature>
<dbReference type="EMBL" id="KN839846">
    <property type="protein sequence ID" value="KIJ64497.1"/>
    <property type="molecule type" value="Genomic_DNA"/>
</dbReference>
<dbReference type="Proteomes" id="UP000053820">
    <property type="component" value="Unassembled WGS sequence"/>
</dbReference>
<feature type="compositionally biased region" description="Polar residues" evidence="2">
    <location>
        <begin position="1"/>
        <end position="27"/>
    </location>
</feature>
<dbReference type="SUPFAM" id="SSF54768">
    <property type="entry name" value="dsRNA-binding domain-like"/>
    <property type="match status" value="1"/>
</dbReference>
<dbReference type="OrthoDB" id="3061034at2759"/>